<dbReference type="GO" id="GO:0016020">
    <property type="term" value="C:membrane"/>
    <property type="evidence" value="ECO:0007669"/>
    <property type="project" value="InterPro"/>
</dbReference>
<dbReference type="SMART" id="SM00283">
    <property type="entry name" value="MA"/>
    <property type="match status" value="1"/>
</dbReference>
<dbReference type="Pfam" id="PF00015">
    <property type="entry name" value="MCPsignal"/>
    <property type="match status" value="1"/>
</dbReference>
<dbReference type="Gene3D" id="1.10.287.950">
    <property type="entry name" value="Methyl-accepting chemotaxis protein"/>
    <property type="match status" value="1"/>
</dbReference>
<keyword evidence="1 2" id="KW-0807">Transducer</keyword>
<gene>
    <name evidence="4" type="ORF">GCM10011360_14170</name>
</gene>
<comment type="caution">
    <text evidence="4">The sequence shown here is derived from an EMBL/GenBank/DDBJ whole genome shotgun (WGS) entry which is preliminary data.</text>
</comment>
<evidence type="ECO:0000313" key="5">
    <source>
        <dbReference type="Proteomes" id="UP000612855"/>
    </source>
</evidence>
<dbReference type="SUPFAM" id="SSF58104">
    <property type="entry name" value="Methyl-accepting chemotaxis protein (MCP) signaling domain"/>
    <property type="match status" value="1"/>
</dbReference>
<keyword evidence="5" id="KW-1185">Reference proteome</keyword>
<evidence type="ECO:0000256" key="2">
    <source>
        <dbReference type="PROSITE-ProRule" id="PRU00284"/>
    </source>
</evidence>
<reference evidence="5" key="1">
    <citation type="journal article" date="2019" name="Int. J. Syst. Evol. Microbiol.">
        <title>The Global Catalogue of Microorganisms (GCM) 10K type strain sequencing project: providing services to taxonomists for standard genome sequencing and annotation.</title>
        <authorList>
            <consortium name="The Broad Institute Genomics Platform"/>
            <consortium name="The Broad Institute Genome Sequencing Center for Infectious Disease"/>
            <person name="Wu L."/>
            <person name="Ma J."/>
        </authorList>
    </citation>
    <scope>NUCLEOTIDE SEQUENCE [LARGE SCALE GENOMIC DNA]</scope>
    <source>
        <strain evidence="5">CGMCC 1.12664</strain>
    </source>
</reference>
<accession>A0A917A4K8</accession>
<dbReference type="PANTHER" id="PTHR32089:SF112">
    <property type="entry name" value="LYSOZYME-LIKE PROTEIN-RELATED"/>
    <property type="match status" value="1"/>
</dbReference>
<name>A0A917A4K8_9RHOB</name>
<dbReference type="InterPro" id="IPR004089">
    <property type="entry name" value="MCPsignal_dom"/>
</dbReference>
<dbReference type="PROSITE" id="PS50111">
    <property type="entry name" value="CHEMOTAXIS_TRANSDUC_2"/>
    <property type="match status" value="1"/>
</dbReference>
<evidence type="ECO:0000256" key="1">
    <source>
        <dbReference type="ARBA" id="ARBA00023224"/>
    </source>
</evidence>
<dbReference type="PANTHER" id="PTHR32089">
    <property type="entry name" value="METHYL-ACCEPTING CHEMOTAXIS PROTEIN MCPB"/>
    <property type="match status" value="1"/>
</dbReference>
<evidence type="ECO:0000313" key="4">
    <source>
        <dbReference type="EMBL" id="GGE26997.1"/>
    </source>
</evidence>
<organism evidence="4 5">
    <name type="scientific">Primorskyibacter flagellatus</name>
    <dbReference type="NCBI Taxonomy" id="1387277"/>
    <lineage>
        <taxon>Bacteria</taxon>
        <taxon>Pseudomonadati</taxon>
        <taxon>Pseudomonadota</taxon>
        <taxon>Alphaproteobacteria</taxon>
        <taxon>Rhodobacterales</taxon>
        <taxon>Roseobacteraceae</taxon>
        <taxon>Primorskyibacter</taxon>
    </lineage>
</organism>
<dbReference type="Proteomes" id="UP000612855">
    <property type="component" value="Unassembled WGS sequence"/>
</dbReference>
<evidence type="ECO:0000259" key="3">
    <source>
        <dbReference type="PROSITE" id="PS50111"/>
    </source>
</evidence>
<dbReference type="GO" id="GO:0007165">
    <property type="term" value="P:signal transduction"/>
    <property type="evidence" value="ECO:0007669"/>
    <property type="project" value="UniProtKB-KW"/>
</dbReference>
<sequence length="468" mass="50686">MHHEQSGFSDARQPEVVNRLSANASTLGAEIVDIAGFLDQLELGTEDQLRTLRRLKDGASHVVQVNATVMESLRAMSDGISGTLDKLVAANDSLATSDTQSARLADWVQGIDERSQNVQGTLDAVQASNNQIAVIAAQVNMLAINAKIEAARAGETGKGFAVVADAINELSQRTGKAAEEITRNVAALIEWIAALQSESGTVSQEARDMRDSGKASLSALVGAVGEMRANHDRAGEISRDAADADRALRDFLPSIEDVSTSVTAGVDGVHEAHSRVSRLVDSSERLVQDSVALGGDSADSQFIQAVRDRAAQIRALFEQGVRDGQLSLSDLFDSSYQPVPGTNPQQVTTRFSRFTDRVLPAVQEPVLDMDRRVVFCAAVDRNGYLPTHNRKFSQPQTADPVWNTAHCRNRRIFDDRVGLKAGRNTDPFLLQVYRRDMGGGNFVLMKDVSAPITVEGRHWGGLRLAYKL</sequence>
<feature type="domain" description="Methyl-accepting transducer" evidence="3">
    <location>
        <begin position="23"/>
        <end position="190"/>
    </location>
</feature>
<dbReference type="RefSeq" id="WP_188476959.1">
    <property type="nucleotide sequence ID" value="NZ_BMFJ01000001.1"/>
</dbReference>
<dbReference type="EMBL" id="BMFJ01000001">
    <property type="protein sequence ID" value="GGE26997.1"/>
    <property type="molecule type" value="Genomic_DNA"/>
</dbReference>
<protein>
    <submittedName>
        <fullName evidence="4">Chemotaxis protein</fullName>
    </submittedName>
</protein>
<proteinExistence type="predicted"/>
<dbReference type="AlphaFoldDB" id="A0A917A4K8"/>